<keyword evidence="4 6" id="KW-1133">Transmembrane helix</keyword>
<dbReference type="GO" id="GO:0005886">
    <property type="term" value="C:plasma membrane"/>
    <property type="evidence" value="ECO:0007669"/>
    <property type="project" value="UniProtKB-SubCell"/>
</dbReference>
<accession>A0A4P6EQ61</accession>
<evidence type="ECO:0000313" key="8">
    <source>
        <dbReference type="EMBL" id="QAY63963.1"/>
    </source>
</evidence>
<feature type="transmembrane region" description="Helical" evidence="6">
    <location>
        <begin position="243"/>
        <end position="264"/>
    </location>
</feature>
<protein>
    <submittedName>
        <fullName evidence="8">MFS transporter</fullName>
    </submittedName>
</protein>
<feature type="transmembrane region" description="Helical" evidence="6">
    <location>
        <begin position="154"/>
        <end position="173"/>
    </location>
</feature>
<dbReference type="SUPFAM" id="SSF103473">
    <property type="entry name" value="MFS general substrate transporter"/>
    <property type="match status" value="1"/>
</dbReference>
<dbReference type="RefSeq" id="WP_129205123.1">
    <property type="nucleotide sequence ID" value="NZ_CP035495.1"/>
</dbReference>
<proteinExistence type="predicted"/>
<dbReference type="PANTHER" id="PTHR23513">
    <property type="entry name" value="INTEGRAL MEMBRANE EFFLUX PROTEIN-RELATED"/>
    <property type="match status" value="1"/>
</dbReference>
<organism evidence="8 9">
    <name type="scientific">Xylanimonas allomyrinae</name>
    <dbReference type="NCBI Taxonomy" id="2509459"/>
    <lineage>
        <taxon>Bacteria</taxon>
        <taxon>Bacillati</taxon>
        <taxon>Actinomycetota</taxon>
        <taxon>Actinomycetes</taxon>
        <taxon>Micrococcales</taxon>
        <taxon>Promicromonosporaceae</taxon>
        <taxon>Xylanimonas</taxon>
    </lineage>
</organism>
<feature type="transmembrane region" description="Helical" evidence="6">
    <location>
        <begin position="20"/>
        <end position="43"/>
    </location>
</feature>
<feature type="transmembrane region" description="Helical" evidence="6">
    <location>
        <begin position="371"/>
        <end position="392"/>
    </location>
</feature>
<keyword evidence="3 6" id="KW-0812">Transmembrane</keyword>
<feature type="transmembrane region" description="Helical" evidence="6">
    <location>
        <begin position="84"/>
        <end position="106"/>
    </location>
</feature>
<evidence type="ECO:0000256" key="3">
    <source>
        <dbReference type="ARBA" id="ARBA00022692"/>
    </source>
</evidence>
<keyword evidence="5 6" id="KW-0472">Membrane</keyword>
<feature type="domain" description="Major facilitator superfamily (MFS) profile" evidence="7">
    <location>
        <begin position="243"/>
        <end position="444"/>
    </location>
</feature>
<evidence type="ECO:0000256" key="6">
    <source>
        <dbReference type="SAM" id="Phobius"/>
    </source>
</evidence>
<dbReference type="InterPro" id="IPR036259">
    <property type="entry name" value="MFS_trans_sf"/>
</dbReference>
<dbReference type="EMBL" id="CP035495">
    <property type="protein sequence ID" value="QAY63963.1"/>
    <property type="molecule type" value="Genomic_DNA"/>
</dbReference>
<evidence type="ECO:0000313" key="9">
    <source>
        <dbReference type="Proteomes" id="UP000291758"/>
    </source>
</evidence>
<evidence type="ECO:0000256" key="2">
    <source>
        <dbReference type="ARBA" id="ARBA00022475"/>
    </source>
</evidence>
<evidence type="ECO:0000256" key="5">
    <source>
        <dbReference type="ARBA" id="ARBA00023136"/>
    </source>
</evidence>
<evidence type="ECO:0000256" key="1">
    <source>
        <dbReference type="ARBA" id="ARBA00004651"/>
    </source>
</evidence>
<feature type="transmembrane region" description="Helical" evidence="6">
    <location>
        <begin position="126"/>
        <end position="147"/>
    </location>
</feature>
<feature type="transmembrane region" description="Helical" evidence="6">
    <location>
        <begin position="276"/>
        <end position="299"/>
    </location>
</feature>
<dbReference type="OrthoDB" id="3688258at2"/>
<feature type="transmembrane region" description="Helical" evidence="6">
    <location>
        <begin position="333"/>
        <end position="350"/>
    </location>
</feature>
<keyword evidence="9" id="KW-1185">Reference proteome</keyword>
<dbReference type="InterPro" id="IPR020846">
    <property type="entry name" value="MFS_dom"/>
</dbReference>
<dbReference type="Proteomes" id="UP000291758">
    <property type="component" value="Chromosome"/>
</dbReference>
<name>A0A4P6EQ61_9MICO</name>
<dbReference type="PROSITE" id="PS50850">
    <property type="entry name" value="MFS"/>
    <property type="match status" value="1"/>
</dbReference>
<dbReference type="AlphaFoldDB" id="A0A4P6EQ61"/>
<dbReference type="PANTHER" id="PTHR23513:SF17">
    <property type="entry name" value="MEMBRANE PROTEIN"/>
    <property type="match status" value="1"/>
</dbReference>
<evidence type="ECO:0000259" key="7">
    <source>
        <dbReference type="PROSITE" id="PS50850"/>
    </source>
</evidence>
<evidence type="ECO:0000256" key="4">
    <source>
        <dbReference type="ARBA" id="ARBA00022989"/>
    </source>
</evidence>
<feature type="transmembrane region" description="Helical" evidence="6">
    <location>
        <begin position="55"/>
        <end position="77"/>
    </location>
</feature>
<dbReference type="KEGG" id="xyl:ET495_12825"/>
<feature type="transmembrane region" description="Helical" evidence="6">
    <location>
        <begin position="398"/>
        <end position="419"/>
    </location>
</feature>
<reference evidence="8 9" key="1">
    <citation type="submission" date="2019-01" db="EMBL/GenBank/DDBJ databases">
        <title>Genome sequencing of strain 2JSPR-7.</title>
        <authorList>
            <person name="Heo J."/>
            <person name="Kim S.-J."/>
            <person name="Kim J.-S."/>
            <person name="Hong S.-B."/>
            <person name="Kwon S.-W."/>
        </authorList>
    </citation>
    <scope>NUCLEOTIDE SEQUENCE [LARGE SCALE GENOMIC DNA]</scope>
    <source>
        <strain evidence="8 9">2JSPR-7</strain>
    </source>
</reference>
<gene>
    <name evidence="8" type="ORF">ET495_12825</name>
</gene>
<dbReference type="Gene3D" id="1.20.1250.20">
    <property type="entry name" value="MFS general substrate transporter like domains"/>
    <property type="match status" value="1"/>
</dbReference>
<keyword evidence="2" id="KW-1003">Cell membrane</keyword>
<comment type="subcellular location">
    <subcellularLocation>
        <location evidence="1">Cell membrane</location>
        <topology evidence="1">Multi-pass membrane protein</topology>
    </subcellularLocation>
</comment>
<feature type="transmembrane region" description="Helical" evidence="6">
    <location>
        <begin position="311"/>
        <end position="327"/>
    </location>
</feature>
<feature type="transmembrane region" description="Helical" evidence="6">
    <location>
        <begin position="179"/>
        <end position="198"/>
    </location>
</feature>
<sequence>MGVTGELRELLRLSGFRKLLTVRLVSQAADGMFQVGLASAWFFSPDAAGSAAAVAGRYALMLAPFTIVGPFAGVLLDRWRRRQVLMLGNAVRAVLTLGMAATVMIASPDAWGVLVLGLAALSVNRFLLAGLSAGLPNVVAGPLLLTANSITPTLGAGAAFVGGGVGFVVAWVLPPGRGADATALACAAVVMLLGALAAQRLHRDQLGPTDPRRGNLRDDVSAVLRDLAAGARYLAARRTPGQALLVMAAHRFLYGVVFIASILIARNLLAAPGDSAAGLGTFAVILGLTAVGGAAAVVVTPTLSRFTGPQAWIALMLLLAAASQLLLCTTPARAVVLTGAGLLGLAAQAAKIAVDTIVQRDTDDAFRGRAFALYDVLYNAAFVGAAVLAALFVPDDGWSRGLFGALAVAYVLVAGWVWLRADRSPADVTLPDLSREPEISPTLP</sequence>
<dbReference type="GO" id="GO:0022857">
    <property type="term" value="F:transmembrane transporter activity"/>
    <property type="evidence" value="ECO:0007669"/>
    <property type="project" value="InterPro"/>
</dbReference>